<dbReference type="InterPro" id="IPR004358">
    <property type="entry name" value="Sig_transdc_His_kin-like_C"/>
</dbReference>
<keyword evidence="7" id="KW-0547">Nucleotide-binding</keyword>
<reference evidence="11 12" key="1">
    <citation type="journal article" date="2017" name="Antonie Van Leeuwenhoek">
        <title>Rhizobium rhizosphaerae sp. nov., a novel species isolated from rice rhizosphere.</title>
        <authorList>
            <person name="Zhao J.J."/>
            <person name="Zhang J."/>
            <person name="Zhang R.J."/>
            <person name="Zhang C.W."/>
            <person name="Yin H.Q."/>
            <person name="Zhang X.X."/>
        </authorList>
    </citation>
    <scope>NUCLEOTIDE SEQUENCE [LARGE SCALE GENOMIC DNA]</scope>
    <source>
        <strain evidence="11 12">BSs20135</strain>
    </source>
</reference>
<dbReference type="PRINTS" id="PR00344">
    <property type="entry name" value="BCTRLSENSOR"/>
</dbReference>
<evidence type="ECO:0000256" key="7">
    <source>
        <dbReference type="ARBA" id="ARBA00022741"/>
    </source>
</evidence>
<evidence type="ECO:0000256" key="3">
    <source>
        <dbReference type="ARBA" id="ARBA00012438"/>
    </source>
</evidence>
<evidence type="ECO:0000256" key="6">
    <source>
        <dbReference type="ARBA" id="ARBA00022679"/>
    </source>
</evidence>
<evidence type="ECO:0000256" key="1">
    <source>
        <dbReference type="ARBA" id="ARBA00000085"/>
    </source>
</evidence>
<evidence type="ECO:0000256" key="9">
    <source>
        <dbReference type="ARBA" id="ARBA00022840"/>
    </source>
</evidence>
<keyword evidence="5" id="KW-0597">Phosphoprotein</keyword>
<dbReference type="Pfam" id="PF02518">
    <property type="entry name" value="HATPase_c"/>
    <property type="match status" value="1"/>
</dbReference>
<dbReference type="SUPFAM" id="SSF47384">
    <property type="entry name" value="Homodimeric domain of signal transducing histidine kinase"/>
    <property type="match status" value="1"/>
</dbReference>
<evidence type="ECO:0000313" key="12">
    <source>
        <dbReference type="Proteomes" id="UP000006327"/>
    </source>
</evidence>
<dbReference type="EC" id="2.7.13.3" evidence="3"/>
<evidence type="ECO:0000256" key="4">
    <source>
        <dbReference type="ARBA" id="ARBA00022475"/>
    </source>
</evidence>
<protein>
    <recommendedName>
        <fullName evidence="3">histidine kinase</fullName>
        <ecNumber evidence="3">2.7.13.3</ecNumber>
    </recommendedName>
</protein>
<dbReference type="Gene3D" id="1.10.287.130">
    <property type="match status" value="1"/>
</dbReference>
<dbReference type="InterPro" id="IPR036097">
    <property type="entry name" value="HisK_dim/P_sf"/>
</dbReference>
<feature type="domain" description="Histidine kinase" evidence="10">
    <location>
        <begin position="72"/>
        <end position="278"/>
    </location>
</feature>
<dbReference type="PANTHER" id="PTHR44936">
    <property type="entry name" value="SENSOR PROTEIN CREC"/>
    <property type="match status" value="1"/>
</dbReference>
<dbReference type="InterPro" id="IPR003661">
    <property type="entry name" value="HisK_dim/P_dom"/>
</dbReference>
<comment type="subcellular location">
    <subcellularLocation>
        <location evidence="2">Cell membrane</location>
        <topology evidence="2">Multi-pass membrane protein</topology>
    </subcellularLocation>
</comment>
<dbReference type="InterPro" id="IPR050980">
    <property type="entry name" value="2C_sensor_his_kinase"/>
</dbReference>
<dbReference type="SUPFAM" id="SSF55874">
    <property type="entry name" value="ATPase domain of HSP90 chaperone/DNA topoisomerase II/histidine kinase"/>
    <property type="match status" value="1"/>
</dbReference>
<dbReference type="STRING" id="493475.GARC_4672"/>
<dbReference type="PROSITE" id="PS50109">
    <property type="entry name" value="HIS_KIN"/>
    <property type="match status" value="1"/>
</dbReference>
<keyword evidence="12" id="KW-1185">Reference proteome</keyword>
<evidence type="ECO:0000313" key="11">
    <source>
        <dbReference type="EMBL" id="GAC21614.1"/>
    </source>
</evidence>
<dbReference type="SMART" id="SM00387">
    <property type="entry name" value="HATPase_c"/>
    <property type="match status" value="1"/>
</dbReference>
<dbReference type="PANTHER" id="PTHR44936:SF10">
    <property type="entry name" value="SENSOR PROTEIN RSTB"/>
    <property type="match status" value="1"/>
</dbReference>
<dbReference type="EMBL" id="BAEO01000063">
    <property type="protein sequence ID" value="GAC21614.1"/>
    <property type="molecule type" value="Genomic_DNA"/>
</dbReference>
<comment type="caution">
    <text evidence="11">The sequence shown here is derived from an EMBL/GenBank/DDBJ whole genome shotgun (WGS) entry which is preliminary data.</text>
</comment>
<dbReference type="GO" id="GO:0005524">
    <property type="term" value="F:ATP binding"/>
    <property type="evidence" value="ECO:0007669"/>
    <property type="project" value="UniProtKB-KW"/>
</dbReference>
<dbReference type="GO" id="GO:0000155">
    <property type="term" value="F:phosphorelay sensor kinase activity"/>
    <property type="evidence" value="ECO:0007669"/>
    <property type="project" value="InterPro"/>
</dbReference>
<evidence type="ECO:0000256" key="2">
    <source>
        <dbReference type="ARBA" id="ARBA00004651"/>
    </source>
</evidence>
<dbReference type="InterPro" id="IPR005467">
    <property type="entry name" value="His_kinase_dom"/>
</dbReference>
<keyword evidence="4" id="KW-1003">Cell membrane</keyword>
<gene>
    <name evidence="11" type="ORF">GARC_4672</name>
</gene>
<dbReference type="Proteomes" id="UP000006327">
    <property type="component" value="Unassembled WGS sequence"/>
</dbReference>
<proteinExistence type="predicted"/>
<keyword evidence="6 11" id="KW-0808">Transferase</keyword>
<dbReference type="SMART" id="SM00388">
    <property type="entry name" value="HisKA"/>
    <property type="match status" value="1"/>
</dbReference>
<dbReference type="InterPro" id="IPR003594">
    <property type="entry name" value="HATPase_dom"/>
</dbReference>
<evidence type="ECO:0000259" key="10">
    <source>
        <dbReference type="PROSITE" id="PS50109"/>
    </source>
</evidence>
<sequence>MLLGGVIAFWIWPLWRDLSNLEKTVSNVKPDGSIVQNNISKTSLIYPIAKSLNNMGRQITQLMQNQRELSGAVTHEFRTPLARLKFALAMNPTAQSEPWLDMQKDVNELEHLVQEMLDYASTDARIPEMNLAEIPIKQLCQQLIYRLKGSHLTNLNVRVYGDDPQVLADEHFIERAIENLVLNGARYAKEKLEIHVIKQKDVIKICIEDDGIGVSQAMRKKIFSPFFRPDESRDRQKGGAGLGLAIVQRIVDWHQGDCYVTDGELGGAKFVITLPNPF</sequence>
<name>K6XLS1_9ALTE</name>
<keyword evidence="8 11" id="KW-0418">Kinase</keyword>
<dbReference type="Gene3D" id="3.30.565.10">
    <property type="entry name" value="Histidine kinase-like ATPase, C-terminal domain"/>
    <property type="match status" value="1"/>
</dbReference>
<evidence type="ECO:0000256" key="8">
    <source>
        <dbReference type="ARBA" id="ARBA00022777"/>
    </source>
</evidence>
<accession>K6XLS1</accession>
<dbReference type="eggNOG" id="COG2205">
    <property type="taxonomic scope" value="Bacteria"/>
</dbReference>
<evidence type="ECO:0000256" key="5">
    <source>
        <dbReference type="ARBA" id="ARBA00022553"/>
    </source>
</evidence>
<dbReference type="Pfam" id="PF00512">
    <property type="entry name" value="HisKA"/>
    <property type="match status" value="1"/>
</dbReference>
<dbReference type="AlphaFoldDB" id="K6XLS1"/>
<dbReference type="CDD" id="cd00082">
    <property type="entry name" value="HisKA"/>
    <property type="match status" value="1"/>
</dbReference>
<dbReference type="GO" id="GO:0005886">
    <property type="term" value="C:plasma membrane"/>
    <property type="evidence" value="ECO:0007669"/>
    <property type="project" value="UniProtKB-SubCell"/>
</dbReference>
<comment type="catalytic activity">
    <reaction evidence="1">
        <text>ATP + protein L-histidine = ADP + protein N-phospho-L-histidine.</text>
        <dbReference type="EC" id="2.7.13.3"/>
    </reaction>
</comment>
<keyword evidence="4" id="KW-0472">Membrane</keyword>
<dbReference type="InterPro" id="IPR036890">
    <property type="entry name" value="HATPase_C_sf"/>
</dbReference>
<keyword evidence="9" id="KW-0067">ATP-binding</keyword>
<organism evidence="11 12">
    <name type="scientific">Paraglaciecola arctica BSs20135</name>
    <dbReference type="NCBI Taxonomy" id="493475"/>
    <lineage>
        <taxon>Bacteria</taxon>
        <taxon>Pseudomonadati</taxon>
        <taxon>Pseudomonadota</taxon>
        <taxon>Gammaproteobacteria</taxon>
        <taxon>Alteromonadales</taxon>
        <taxon>Alteromonadaceae</taxon>
        <taxon>Paraglaciecola</taxon>
    </lineage>
</organism>